<evidence type="ECO:0000313" key="9">
    <source>
        <dbReference type="EMBL" id="NKF22595.1"/>
    </source>
</evidence>
<evidence type="ECO:0000256" key="1">
    <source>
        <dbReference type="ARBA" id="ARBA00001936"/>
    </source>
</evidence>
<evidence type="ECO:0000259" key="8">
    <source>
        <dbReference type="PROSITE" id="PS51462"/>
    </source>
</evidence>
<proteinExistence type="inferred from homology"/>
<sequence>MDIVDTRSQDMGLERQLRVALAGTHLEMPRPRAQLGLPSAAERMFDRMLAGTGVLRPAAVLVPVIRHADRLSVLLTVRAAGLRAHGGQIAFPGGARDADDASAVDNALREAQEEVGLDPSGVEIVGYLNDYPTLSRFLVTPVVGLIDGAPALSPHDGEVAEVFELPFEMLADRQRFERKILTRDGLNVPFFELNWQQYRIWGATAGMLWELAGRMSDSDCL</sequence>
<comment type="caution">
    <text evidence="9">The sequence shown here is derived from an EMBL/GenBank/DDBJ whole genome shotgun (WGS) entry which is preliminary data.</text>
</comment>
<keyword evidence="4" id="KW-0479">Metal-binding</keyword>
<comment type="cofactor">
    <cofactor evidence="1">
        <name>Mn(2+)</name>
        <dbReference type="ChEBI" id="CHEBI:29035"/>
    </cofactor>
</comment>
<dbReference type="Gene3D" id="3.90.79.10">
    <property type="entry name" value="Nucleoside Triphosphate Pyrophosphohydrolase"/>
    <property type="match status" value="1"/>
</dbReference>
<dbReference type="GO" id="GO:0009132">
    <property type="term" value="P:nucleoside diphosphate metabolic process"/>
    <property type="evidence" value="ECO:0007669"/>
    <property type="project" value="InterPro"/>
</dbReference>
<reference evidence="9" key="1">
    <citation type="submission" date="2020-03" db="EMBL/GenBank/DDBJ databases">
        <title>Solimonas marina sp. nov., isolated from deep seawater of the Pacific Ocean.</title>
        <authorList>
            <person name="Liu X."/>
            <person name="Lai Q."/>
            <person name="Sun F."/>
            <person name="Gai Y."/>
            <person name="Li G."/>
            <person name="Shao Z."/>
        </authorList>
    </citation>
    <scope>NUCLEOTIDE SEQUENCE</scope>
    <source>
        <strain evidence="9">C16B3</strain>
    </source>
</reference>
<dbReference type="Pfam" id="PF00293">
    <property type="entry name" value="NUDIX"/>
    <property type="match status" value="1"/>
</dbReference>
<organism evidence="9 10">
    <name type="scientific">Solimonas marina</name>
    <dbReference type="NCBI Taxonomy" id="2714601"/>
    <lineage>
        <taxon>Bacteria</taxon>
        <taxon>Pseudomonadati</taxon>
        <taxon>Pseudomonadota</taxon>
        <taxon>Gammaproteobacteria</taxon>
        <taxon>Nevskiales</taxon>
        <taxon>Nevskiaceae</taxon>
        <taxon>Solimonas</taxon>
    </lineage>
</organism>
<dbReference type="PANTHER" id="PTHR12992:SF11">
    <property type="entry name" value="MITOCHONDRIAL COENZYME A DIPHOSPHATASE NUDT8"/>
    <property type="match status" value="1"/>
</dbReference>
<protein>
    <submittedName>
        <fullName evidence="9">CoA pyrophosphatase</fullName>
    </submittedName>
</protein>
<dbReference type="PANTHER" id="PTHR12992">
    <property type="entry name" value="NUDIX HYDROLASE"/>
    <property type="match status" value="1"/>
</dbReference>
<keyword evidence="5" id="KW-0378">Hydrolase</keyword>
<dbReference type="InterPro" id="IPR000086">
    <property type="entry name" value="NUDIX_hydrolase_dom"/>
</dbReference>
<comment type="similarity">
    <text evidence="3">Belongs to the Nudix hydrolase family. PCD1 subfamily.</text>
</comment>
<dbReference type="CDD" id="cd03426">
    <property type="entry name" value="NUDIX_CoAse_Nudt7"/>
    <property type="match status" value="1"/>
</dbReference>
<evidence type="ECO:0000256" key="3">
    <source>
        <dbReference type="ARBA" id="ARBA00006506"/>
    </source>
</evidence>
<dbReference type="EMBL" id="JAAVXB010000004">
    <property type="protein sequence ID" value="NKF22595.1"/>
    <property type="molecule type" value="Genomic_DNA"/>
</dbReference>
<name>A0A970B6G3_9GAMM</name>
<dbReference type="AlphaFoldDB" id="A0A970B6G3"/>
<keyword evidence="10" id="KW-1185">Reference proteome</keyword>
<dbReference type="NCBIfam" id="NF007980">
    <property type="entry name" value="PRK10707.1"/>
    <property type="match status" value="1"/>
</dbReference>
<gene>
    <name evidence="9" type="ORF">G7Y82_09710</name>
</gene>
<dbReference type="SUPFAM" id="SSF55811">
    <property type="entry name" value="Nudix"/>
    <property type="match status" value="1"/>
</dbReference>
<dbReference type="InterPro" id="IPR045121">
    <property type="entry name" value="CoAse"/>
</dbReference>
<evidence type="ECO:0000256" key="7">
    <source>
        <dbReference type="ARBA" id="ARBA00023211"/>
    </source>
</evidence>
<comment type="cofactor">
    <cofactor evidence="2">
        <name>Mg(2+)</name>
        <dbReference type="ChEBI" id="CHEBI:18420"/>
    </cofactor>
</comment>
<evidence type="ECO:0000313" key="10">
    <source>
        <dbReference type="Proteomes" id="UP000653472"/>
    </source>
</evidence>
<evidence type="ECO:0000256" key="2">
    <source>
        <dbReference type="ARBA" id="ARBA00001946"/>
    </source>
</evidence>
<dbReference type="InterPro" id="IPR015797">
    <property type="entry name" value="NUDIX_hydrolase-like_dom_sf"/>
</dbReference>
<keyword evidence="6" id="KW-0460">Magnesium</keyword>
<dbReference type="Proteomes" id="UP000653472">
    <property type="component" value="Unassembled WGS sequence"/>
</dbReference>
<evidence type="ECO:0000256" key="6">
    <source>
        <dbReference type="ARBA" id="ARBA00022842"/>
    </source>
</evidence>
<dbReference type="GO" id="GO:0030145">
    <property type="term" value="F:manganese ion binding"/>
    <property type="evidence" value="ECO:0007669"/>
    <property type="project" value="InterPro"/>
</dbReference>
<feature type="domain" description="Nudix hydrolase" evidence="8">
    <location>
        <begin position="55"/>
        <end position="187"/>
    </location>
</feature>
<dbReference type="RefSeq" id="WP_168147840.1">
    <property type="nucleotide sequence ID" value="NZ_JAAVXB010000004.1"/>
</dbReference>
<evidence type="ECO:0000256" key="4">
    <source>
        <dbReference type="ARBA" id="ARBA00022723"/>
    </source>
</evidence>
<keyword evidence="7" id="KW-0464">Manganese</keyword>
<dbReference type="PROSITE" id="PS01293">
    <property type="entry name" value="NUDIX_COA"/>
    <property type="match status" value="1"/>
</dbReference>
<dbReference type="PROSITE" id="PS51462">
    <property type="entry name" value="NUDIX"/>
    <property type="match status" value="1"/>
</dbReference>
<dbReference type="GO" id="GO:0010945">
    <property type="term" value="F:coenzyme A diphosphatase activity"/>
    <property type="evidence" value="ECO:0007669"/>
    <property type="project" value="InterPro"/>
</dbReference>
<dbReference type="GO" id="GO:0000287">
    <property type="term" value="F:magnesium ion binding"/>
    <property type="evidence" value="ECO:0007669"/>
    <property type="project" value="InterPro"/>
</dbReference>
<accession>A0A970B6G3</accession>
<dbReference type="InterPro" id="IPR000059">
    <property type="entry name" value="NUDIX_hydrolase_NudL_CS"/>
</dbReference>
<evidence type="ECO:0000256" key="5">
    <source>
        <dbReference type="ARBA" id="ARBA00022801"/>
    </source>
</evidence>